<accession>A0A8K0HSV5</accession>
<dbReference type="Proteomes" id="UP000796880">
    <property type="component" value="Unassembled WGS sequence"/>
</dbReference>
<feature type="signal peptide" evidence="1">
    <location>
        <begin position="1"/>
        <end position="27"/>
    </location>
</feature>
<protein>
    <submittedName>
        <fullName evidence="2">Uncharacterized protein</fullName>
    </submittedName>
</protein>
<organism evidence="2 3">
    <name type="scientific">Rhamnella rubrinervis</name>
    <dbReference type="NCBI Taxonomy" id="2594499"/>
    <lineage>
        <taxon>Eukaryota</taxon>
        <taxon>Viridiplantae</taxon>
        <taxon>Streptophyta</taxon>
        <taxon>Embryophyta</taxon>
        <taxon>Tracheophyta</taxon>
        <taxon>Spermatophyta</taxon>
        <taxon>Magnoliopsida</taxon>
        <taxon>eudicotyledons</taxon>
        <taxon>Gunneridae</taxon>
        <taxon>Pentapetalae</taxon>
        <taxon>rosids</taxon>
        <taxon>fabids</taxon>
        <taxon>Rosales</taxon>
        <taxon>Rhamnaceae</taxon>
        <taxon>rhamnoid group</taxon>
        <taxon>Rhamneae</taxon>
        <taxon>Rhamnella</taxon>
    </lineage>
</organism>
<comment type="caution">
    <text evidence="2">The sequence shown here is derived from an EMBL/GenBank/DDBJ whole genome shotgun (WGS) entry which is preliminary data.</text>
</comment>
<reference evidence="2" key="1">
    <citation type="submission" date="2020-03" db="EMBL/GenBank/DDBJ databases">
        <title>A high-quality chromosome-level genome assembly of a woody plant with both climbing and erect habits, Rhamnella rubrinervis.</title>
        <authorList>
            <person name="Lu Z."/>
            <person name="Yang Y."/>
            <person name="Zhu X."/>
            <person name="Sun Y."/>
        </authorList>
    </citation>
    <scope>NUCLEOTIDE SEQUENCE</scope>
    <source>
        <strain evidence="2">BYM</strain>
        <tissue evidence="2">Leaf</tissue>
    </source>
</reference>
<dbReference type="AlphaFoldDB" id="A0A8K0HSV5"/>
<name>A0A8K0HSV5_9ROSA</name>
<dbReference type="EMBL" id="VOIH02000001">
    <property type="protein sequence ID" value="KAF3457959.1"/>
    <property type="molecule type" value="Genomic_DNA"/>
</dbReference>
<evidence type="ECO:0000313" key="3">
    <source>
        <dbReference type="Proteomes" id="UP000796880"/>
    </source>
</evidence>
<feature type="chain" id="PRO_5035475870" evidence="1">
    <location>
        <begin position="28"/>
        <end position="126"/>
    </location>
</feature>
<evidence type="ECO:0000256" key="1">
    <source>
        <dbReference type="SAM" id="SignalP"/>
    </source>
</evidence>
<keyword evidence="1" id="KW-0732">Signal</keyword>
<sequence length="126" mass="13705">MAFRNSFFLVFLFAAFAILSNINGGLAARPSCSSTFTDHNSTKFSKVATFAYHTEFSEANNNIAPIAFHTNNSTSAISAVALHPYYSPKVELASSAGDVAFEHSLHPHNPNNNPIHPFSLPTTFKN</sequence>
<evidence type="ECO:0000313" key="2">
    <source>
        <dbReference type="EMBL" id="KAF3457959.1"/>
    </source>
</evidence>
<gene>
    <name evidence="2" type="ORF">FNV43_RR02621</name>
</gene>
<keyword evidence="3" id="KW-1185">Reference proteome</keyword>
<proteinExistence type="predicted"/>